<keyword evidence="10" id="KW-0456">Lyase</keyword>
<accession>A0A6B2L3Q4</accession>
<dbReference type="EMBL" id="GIBP01002610">
    <property type="protein sequence ID" value="NDV31579.1"/>
    <property type="molecule type" value="Transcribed_RNA"/>
</dbReference>
<dbReference type="UniPathway" id="UPA00035">
    <property type="reaction ID" value="UER00042"/>
</dbReference>
<evidence type="ECO:0000256" key="3">
    <source>
        <dbReference type="ARBA" id="ARBA00004664"/>
    </source>
</evidence>
<dbReference type="Pfam" id="PF00218">
    <property type="entry name" value="IGPS"/>
    <property type="match status" value="1"/>
</dbReference>
<dbReference type="PANTHER" id="PTHR22854:SF2">
    <property type="entry name" value="INDOLE-3-GLYCEROL-PHOSPHATE SYNTHASE"/>
    <property type="match status" value="1"/>
</dbReference>
<dbReference type="CDD" id="cd00331">
    <property type="entry name" value="IGPS"/>
    <property type="match status" value="1"/>
</dbReference>
<evidence type="ECO:0000256" key="10">
    <source>
        <dbReference type="ARBA" id="ARBA00023239"/>
    </source>
</evidence>
<dbReference type="InterPro" id="IPR001240">
    <property type="entry name" value="PRAI_dom"/>
</dbReference>
<evidence type="ECO:0000256" key="6">
    <source>
        <dbReference type="ARBA" id="ARBA00022793"/>
    </source>
</evidence>
<name>A0A6B2L3Q4_9EUKA</name>
<keyword evidence="11" id="KW-0511">Multifunctional enzyme</keyword>
<sequence>MIYAEAGAAVISVLTEPKWFKTTLEDMKAVRQAVNHLPNRPAILRKEFIVDDYQIYEARVHGADTVLLIVAALTDEELTHFMIVSRSLKMEPLVEVATAEEMNRAISLGAKVIGINNRNLHTFTVDPSTTTSLLPKSLDSSITFCALSGITCAADVELYRAAGARGMLVGEALMKSPSPGNKILELTGKYFPLVKICGIMEKELAISTLQSGADFLGLVFAESRRKVDTPKAKALVQTIHAWKKERFLQEDGNFRDFYRRALGELKEEEKVGEKWWKVNESITREGVRKFGPLVVGVFANQDEETVLRIANEVSLDIVQLSGKEWWEVGARLGLLCGRCVHVQDGQKAEDIVRGFVGGGFATVLLDTSSVAALGGTGQAFDWNIASQISHQAPIALAGGLNPQNIKHARQLVRPFIVDVSSGVETNAAKDPQKITLFVKNAKFE</sequence>
<dbReference type="GO" id="GO:0004640">
    <property type="term" value="F:phosphoribosylanthranilate isomerase activity"/>
    <property type="evidence" value="ECO:0007669"/>
    <property type="project" value="UniProtKB-EC"/>
</dbReference>
<dbReference type="InterPro" id="IPR011060">
    <property type="entry name" value="RibuloseP-bd_barrel"/>
</dbReference>
<keyword evidence="6" id="KW-0210">Decarboxylase</keyword>
<evidence type="ECO:0000256" key="5">
    <source>
        <dbReference type="ARBA" id="ARBA00022605"/>
    </source>
</evidence>
<evidence type="ECO:0000256" key="8">
    <source>
        <dbReference type="ARBA" id="ARBA00023141"/>
    </source>
</evidence>
<comment type="pathway">
    <text evidence="3">Amino-acid biosynthesis; L-tryptophan biosynthesis; L-tryptophan from chorismate: step 3/5.</text>
</comment>
<evidence type="ECO:0000256" key="9">
    <source>
        <dbReference type="ARBA" id="ARBA00023235"/>
    </source>
</evidence>
<dbReference type="PANTHER" id="PTHR22854">
    <property type="entry name" value="TRYPTOPHAN BIOSYNTHESIS PROTEIN"/>
    <property type="match status" value="1"/>
</dbReference>
<feature type="domain" description="N-(5'phosphoribosyl) anthranilate isomerase (PRAI)" evidence="13">
    <location>
        <begin position="283"/>
        <end position="440"/>
    </location>
</feature>
<dbReference type="InterPro" id="IPR013785">
    <property type="entry name" value="Aldolase_TIM"/>
</dbReference>
<dbReference type="GO" id="GO:0000162">
    <property type="term" value="P:L-tryptophan biosynthetic process"/>
    <property type="evidence" value="ECO:0007669"/>
    <property type="project" value="UniProtKB-UniPathway"/>
</dbReference>
<dbReference type="CDD" id="cd00405">
    <property type="entry name" value="PRAI"/>
    <property type="match status" value="1"/>
</dbReference>
<dbReference type="InterPro" id="IPR045186">
    <property type="entry name" value="Indole-3-glycerol_P_synth"/>
</dbReference>
<dbReference type="Pfam" id="PF00697">
    <property type="entry name" value="PRAI"/>
    <property type="match status" value="1"/>
</dbReference>
<dbReference type="SUPFAM" id="SSF51366">
    <property type="entry name" value="Ribulose-phoshate binding barrel"/>
    <property type="match status" value="2"/>
</dbReference>
<keyword evidence="5" id="KW-0028">Amino-acid biosynthesis</keyword>
<reference evidence="14" key="1">
    <citation type="journal article" date="2020" name="J. Eukaryot. Microbiol.">
        <title>De novo Sequencing, Assembly and Annotation of the Transcriptome for the Free-Living Testate Amoeba Arcella intermedia.</title>
        <authorList>
            <person name="Ribeiro G.M."/>
            <person name="Porfirio-Sousa A.L."/>
            <person name="Maurer-Alcala X.X."/>
            <person name="Katz L.A."/>
            <person name="Lahr D.J.G."/>
        </authorList>
    </citation>
    <scope>NUCLEOTIDE SEQUENCE</scope>
</reference>
<dbReference type="GO" id="GO:0004425">
    <property type="term" value="F:indole-3-glycerol-phosphate synthase activity"/>
    <property type="evidence" value="ECO:0007669"/>
    <property type="project" value="UniProtKB-EC"/>
</dbReference>
<organism evidence="14">
    <name type="scientific">Arcella intermedia</name>
    <dbReference type="NCBI Taxonomy" id="1963864"/>
    <lineage>
        <taxon>Eukaryota</taxon>
        <taxon>Amoebozoa</taxon>
        <taxon>Tubulinea</taxon>
        <taxon>Elardia</taxon>
        <taxon>Arcellinida</taxon>
        <taxon>Sphaerothecina</taxon>
        <taxon>Arcellidae</taxon>
        <taxon>Arcella</taxon>
    </lineage>
</organism>
<evidence type="ECO:0000256" key="7">
    <source>
        <dbReference type="ARBA" id="ARBA00022822"/>
    </source>
</evidence>
<evidence type="ECO:0000256" key="11">
    <source>
        <dbReference type="ARBA" id="ARBA00023268"/>
    </source>
</evidence>
<keyword evidence="7" id="KW-0822">Tryptophan biosynthesis</keyword>
<dbReference type="InterPro" id="IPR013798">
    <property type="entry name" value="Indole-3-glycerol_P_synth_dom"/>
</dbReference>
<keyword evidence="9" id="KW-0413">Isomerase</keyword>
<comment type="catalytic activity">
    <reaction evidence="1">
        <text>N-(5-phospho-beta-D-ribosyl)anthranilate = 1-(2-carboxyphenylamino)-1-deoxy-D-ribulose 5-phosphate</text>
        <dbReference type="Rhea" id="RHEA:21540"/>
        <dbReference type="ChEBI" id="CHEBI:18277"/>
        <dbReference type="ChEBI" id="CHEBI:58613"/>
        <dbReference type="EC" id="5.3.1.24"/>
    </reaction>
</comment>
<proteinExistence type="inferred from homology"/>
<comment type="pathway">
    <text evidence="4">Amino-acid biosynthesis; L-tryptophan biosynthesis; L-tryptophan from chorismate: step 4/5.</text>
</comment>
<evidence type="ECO:0000256" key="4">
    <source>
        <dbReference type="ARBA" id="ARBA00004696"/>
    </source>
</evidence>
<dbReference type="Gene3D" id="3.20.20.70">
    <property type="entry name" value="Aldolase class I"/>
    <property type="match status" value="2"/>
</dbReference>
<feature type="domain" description="Indole-3-glycerol phosphate synthase" evidence="12">
    <location>
        <begin position="3"/>
        <end position="185"/>
    </location>
</feature>
<dbReference type="HAMAP" id="MF_00135">
    <property type="entry name" value="PRAI"/>
    <property type="match status" value="1"/>
</dbReference>
<comment type="catalytic activity">
    <reaction evidence="2">
        <text>1-(2-carboxyphenylamino)-1-deoxy-D-ribulose 5-phosphate + H(+) = (1S,2R)-1-C-(indol-3-yl)glycerol 3-phosphate + CO2 + H2O</text>
        <dbReference type="Rhea" id="RHEA:23476"/>
        <dbReference type="ChEBI" id="CHEBI:15377"/>
        <dbReference type="ChEBI" id="CHEBI:15378"/>
        <dbReference type="ChEBI" id="CHEBI:16526"/>
        <dbReference type="ChEBI" id="CHEBI:58613"/>
        <dbReference type="ChEBI" id="CHEBI:58866"/>
        <dbReference type="EC" id="4.1.1.48"/>
    </reaction>
</comment>
<evidence type="ECO:0000259" key="13">
    <source>
        <dbReference type="Pfam" id="PF00697"/>
    </source>
</evidence>
<dbReference type="AlphaFoldDB" id="A0A6B2L3Q4"/>
<protein>
    <submittedName>
        <fullName evidence="14">Uncharacterized protein</fullName>
    </submittedName>
</protein>
<keyword evidence="8" id="KW-0057">Aromatic amino acid biosynthesis</keyword>
<evidence type="ECO:0000259" key="12">
    <source>
        <dbReference type="Pfam" id="PF00218"/>
    </source>
</evidence>
<evidence type="ECO:0000256" key="2">
    <source>
        <dbReference type="ARBA" id="ARBA00001633"/>
    </source>
</evidence>
<evidence type="ECO:0000256" key="1">
    <source>
        <dbReference type="ARBA" id="ARBA00001164"/>
    </source>
</evidence>
<evidence type="ECO:0000313" key="14">
    <source>
        <dbReference type="EMBL" id="NDV31579.1"/>
    </source>
</evidence>